<keyword evidence="2" id="KW-0812">Transmembrane</keyword>
<dbReference type="AlphaFoldDB" id="A0A9Q0LCZ6"/>
<organism evidence="3 4">
    <name type="scientific">Anaeramoeba ignava</name>
    <name type="common">Anaerobic marine amoeba</name>
    <dbReference type="NCBI Taxonomy" id="1746090"/>
    <lineage>
        <taxon>Eukaryota</taxon>
        <taxon>Metamonada</taxon>
        <taxon>Anaeramoebidae</taxon>
        <taxon>Anaeramoeba</taxon>
    </lineage>
</organism>
<dbReference type="Pfam" id="PF04286">
    <property type="entry name" value="DUF445"/>
    <property type="match status" value="1"/>
</dbReference>
<evidence type="ECO:0008006" key="5">
    <source>
        <dbReference type="Google" id="ProtNLM"/>
    </source>
</evidence>
<dbReference type="OrthoDB" id="446769at2759"/>
<evidence type="ECO:0000313" key="4">
    <source>
        <dbReference type="Proteomes" id="UP001149090"/>
    </source>
</evidence>
<proteinExistence type="predicted"/>
<evidence type="ECO:0000256" key="2">
    <source>
        <dbReference type="SAM" id="Phobius"/>
    </source>
</evidence>
<dbReference type="InterPro" id="IPR007383">
    <property type="entry name" value="DUF445"/>
</dbReference>
<feature type="transmembrane region" description="Helical" evidence="2">
    <location>
        <begin position="121"/>
        <end position="140"/>
    </location>
</feature>
<feature type="transmembrane region" description="Helical" evidence="2">
    <location>
        <begin position="89"/>
        <end position="109"/>
    </location>
</feature>
<dbReference type="Proteomes" id="UP001149090">
    <property type="component" value="Unassembled WGS sequence"/>
</dbReference>
<keyword evidence="2" id="KW-0472">Membrane</keyword>
<keyword evidence="2" id="KW-1133">Transmembrane helix</keyword>
<feature type="region of interest" description="Disordered" evidence="1">
    <location>
        <begin position="1"/>
        <end position="43"/>
    </location>
</feature>
<reference evidence="3" key="1">
    <citation type="submission" date="2022-10" db="EMBL/GenBank/DDBJ databases">
        <title>Novel sulphate-reducing endosymbionts in the free-living metamonad Anaeramoeba.</title>
        <authorList>
            <person name="Jerlstrom-Hultqvist J."/>
            <person name="Cepicka I."/>
            <person name="Gallot-Lavallee L."/>
            <person name="Salas-Leiva D."/>
            <person name="Curtis B.A."/>
            <person name="Zahonova K."/>
            <person name="Pipaliya S."/>
            <person name="Dacks J."/>
            <person name="Roger A.J."/>
        </authorList>
    </citation>
    <scope>NUCLEOTIDE SEQUENCE</scope>
    <source>
        <strain evidence="3">BMAN</strain>
    </source>
</reference>
<dbReference type="EMBL" id="JAPDFW010000095">
    <property type="protein sequence ID" value="KAJ5070458.1"/>
    <property type="molecule type" value="Genomic_DNA"/>
</dbReference>
<name>A0A9Q0LCZ6_ANAIG</name>
<accession>A0A9Q0LCZ6</accession>
<gene>
    <name evidence="3" type="ORF">M0811_10930</name>
</gene>
<comment type="caution">
    <text evidence="3">The sequence shown here is derived from an EMBL/GenBank/DDBJ whole genome shotgun (WGS) entry which is preliminary data.</text>
</comment>
<dbReference type="PANTHER" id="PTHR38568">
    <property type="entry name" value="DUF445 DOMAIN-CONTAINING PROTEIN-RELATED"/>
    <property type="match status" value="1"/>
</dbReference>
<dbReference type="PANTHER" id="PTHR38568:SF2">
    <property type="entry name" value="DUF445 DOMAIN-CONTAINING PROTEIN"/>
    <property type="match status" value="1"/>
</dbReference>
<protein>
    <recommendedName>
        <fullName evidence="5">DUF445 domain-containing protein</fullName>
    </recommendedName>
</protein>
<feature type="compositionally biased region" description="Acidic residues" evidence="1">
    <location>
        <begin position="29"/>
        <end position="42"/>
    </location>
</feature>
<keyword evidence="4" id="KW-1185">Reference proteome</keyword>
<evidence type="ECO:0000256" key="1">
    <source>
        <dbReference type="SAM" id="MobiDB-lite"/>
    </source>
</evidence>
<sequence>MKNFGKQHFEKFDEVELQDSNELQKEPNQEEIEIELELEEPNQIERNRKQESKEINNNDFQVSQDKLLLPKNQQTFYQKWIRPRFNKGFLSNLTSFTIFLIGLIIRASSQTHTNSNKAGRYILSMGLFGFAGGITNWLAIKMLFDKIPFLYGSGIIPRRFREIRETVKNTIMKTFFDEKYLKKYISTQLKKYIGSMHIEEKFMKALESPKISGLIESKLGTLKDRPEGFVLTNLGIDPTSLKPLVLPFVIGIGKDIIPIFISYADSAQWFDIEKIRIELDLLMTEKLKQLTPQIVKQLMEDIMRDHLGWLIVWGNVFGALIGLISSIAGYG</sequence>
<evidence type="ECO:0000313" key="3">
    <source>
        <dbReference type="EMBL" id="KAJ5070458.1"/>
    </source>
</evidence>
<feature type="transmembrane region" description="Helical" evidence="2">
    <location>
        <begin position="307"/>
        <end position="330"/>
    </location>
</feature>